<evidence type="ECO:0000259" key="5">
    <source>
        <dbReference type="Pfam" id="PF00149"/>
    </source>
</evidence>
<dbReference type="Pfam" id="PF00149">
    <property type="entry name" value="Metallophos"/>
    <property type="match status" value="1"/>
</dbReference>
<dbReference type="InterPro" id="IPR029052">
    <property type="entry name" value="Metallo-depent_PP-like"/>
</dbReference>
<dbReference type="EC" id="3.1.-.-" evidence="6"/>
<keyword evidence="3" id="KW-0408">Iron</keyword>
<sequence length="308" mass="34452">MPITLPPLSRRSFLQRSSAAALGSLATQLSALEIPEQIWVLFSDPHIAEDEALVARGACMAENLRRCANQVLKIGQKPFGLIVNGDCAYLEGKTEDYVTFTHCIQALREQSIQIHCTLGNHDHRNNFLNAIIGPPPPNAERPMNVPDKHVATVTSAQVNWVLLDSLNLVNKTPGLLGEQQLVWIERELRNAPNKPTFIVAHHNPMQPSMDEKGKGSCLQDSDALFDLLAAYPKVQGYIYGHTHTWLKTKHEKTGLPLINLPPVAYTFDPKRPNGWVIVRINSERAEFELRALNPAHDEHGQKHVIRFT</sequence>
<dbReference type="Gene3D" id="3.60.21.10">
    <property type="match status" value="1"/>
</dbReference>
<evidence type="ECO:0000313" key="6">
    <source>
        <dbReference type="EMBL" id="MFC5458047.1"/>
    </source>
</evidence>
<organism evidence="6 7">
    <name type="scientific">Prosthecobacter fluviatilis</name>
    <dbReference type="NCBI Taxonomy" id="445931"/>
    <lineage>
        <taxon>Bacteria</taxon>
        <taxon>Pseudomonadati</taxon>
        <taxon>Verrucomicrobiota</taxon>
        <taxon>Verrucomicrobiia</taxon>
        <taxon>Verrucomicrobiales</taxon>
        <taxon>Verrucomicrobiaceae</taxon>
        <taxon>Prosthecobacter</taxon>
    </lineage>
</organism>
<dbReference type="InterPro" id="IPR050884">
    <property type="entry name" value="CNP_phosphodiesterase-III"/>
</dbReference>
<keyword evidence="2 6" id="KW-0378">Hydrolase</keyword>
<dbReference type="PANTHER" id="PTHR42988:SF2">
    <property type="entry name" value="CYCLIC NUCLEOTIDE PHOSPHODIESTERASE CBUA0032-RELATED"/>
    <property type="match status" value="1"/>
</dbReference>
<keyword evidence="1" id="KW-0479">Metal-binding</keyword>
<dbReference type="Proteomes" id="UP001596052">
    <property type="component" value="Unassembled WGS sequence"/>
</dbReference>
<dbReference type="GO" id="GO:0016787">
    <property type="term" value="F:hydrolase activity"/>
    <property type="evidence" value="ECO:0007669"/>
    <property type="project" value="UniProtKB-KW"/>
</dbReference>
<reference evidence="7" key="1">
    <citation type="journal article" date="2019" name="Int. J. Syst. Evol. Microbiol.">
        <title>The Global Catalogue of Microorganisms (GCM) 10K type strain sequencing project: providing services to taxonomists for standard genome sequencing and annotation.</title>
        <authorList>
            <consortium name="The Broad Institute Genomics Platform"/>
            <consortium name="The Broad Institute Genome Sequencing Center for Infectious Disease"/>
            <person name="Wu L."/>
            <person name="Ma J."/>
        </authorList>
    </citation>
    <scope>NUCLEOTIDE SEQUENCE [LARGE SCALE GENOMIC DNA]</scope>
    <source>
        <strain evidence="7">CGMCC 4.1469</strain>
    </source>
</reference>
<feature type="domain" description="Calcineurin-like phosphoesterase" evidence="5">
    <location>
        <begin position="41"/>
        <end position="244"/>
    </location>
</feature>
<evidence type="ECO:0000256" key="3">
    <source>
        <dbReference type="ARBA" id="ARBA00023004"/>
    </source>
</evidence>
<evidence type="ECO:0000313" key="7">
    <source>
        <dbReference type="Proteomes" id="UP001596052"/>
    </source>
</evidence>
<dbReference type="SUPFAM" id="SSF56300">
    <property type="entry name" value="Metallo-dependent phosphatases"/>
    <property type="match status" value="1"/>
</dbReference>
<dbReference type="EMBL" id="JBHSMQ010000015">
    <property type="protein sequence ID" value="MFC5458047.1"/>
    <property type="molecule type" value="Genomic_DNA"/>
</dbReference>
<name>A0ABW0KZU7_9BACT</name>
<keyword evidence="7" id="KW-1185">Reference proteome</keyword>
<dbReference type="PANTHER" id="PTHR42988">
    <property type="entry name" value="PHOSPHOHYDROLASE"/>
    <property type="match status" value="1"/>
</dbReference>
<evidence type="ECO:0000256" key="1">
    <source>
        <dbReference type="ARBA" id="ARBA00022723"/>
    </source>
</evidence>
<evidence type="ECO:0000256" key="2">
    <source>
        <dbReference type="ARBA" id="ARBA00022801"/>
    </source>
</evidence>
<proteinExistence type="inferred from homology"/>
<dbReference type="RefSeq" id="WP_377171990.1">
    <property type="nucleotide sequence ID" value="NZ_JBHSMQ010000015.1"/>
</dbReference>
<accession>A0ABW0KZU7</accession>
<comment type="caution">
    <text evidence="6">The sequence shown here is derived from an EMBL/GenBank/DDBJ whole genome shotgun (WGS) entry which is preliminary data.</text>
</comment>
<dbReference type="InterPro" id="IPR006311">
    <property type="entry name" value="TAT_signal"/>
</dbReference>
<comment type="similarity">
    <text evidence="4">Belongs to the cyclic nucleotide phosphodiesterase class-III family.</text>
</comment>
<dbReference type="InterPro" id="IPR004843">
    <property type="entry name" value="Calcineurin-like_PHP"/>
</dbReference>
<dbReference type="PROSITE" id="PS51318">
    <property type="entry name" value="TAT"/>
    <property type="match status" value="1"/>
</dbReference>
<evidence type="ECO:0000256" key="4">
    <source>
        <dbReference type="ARBA" id="ARBA00025742"/>
    </source>
</evidence>
<gene>
    <name evidence="6" type="ORF">ACFQDI_24465</name>
</gene>
<protein>
    <submittedName>
        <fullName evidence="6">Metallophosphoesterase family protein</fullName>
        <ecNumber evidence="6">3.1.-.-</ecNumber>
    </submittedName>
</protein>